<evidence type="ECO:0000313" key="1">
    <source>
        <dbReference type="EMBL" id="MFE4105098.1"/>
    </source>
</evidence>
<organism evidence="1 2">
    <name type="scientific">Almyronema epifaneia S1</name>
    <dbReference type="NCBI Taxonomy" id="2991925"/>
    <lineage>
        <taxon>Bacteria</taxon>
        <taxon>Bacillati</taxon>
        <taxon>Cyanobacteriota</taxon>
        <taxon>Cyanophyceae</taxon>
        <taxon>Nodosilineales</taxon>
        <taxon>Nodosilineaceae</taxon>
        <taxon>Almyronema</taxon>
        <taxon>Almyronema epifaneia</taxon>
    </lineage>
</organism>
<dbReference type="EMBL" id="JBHZOL010000017">
    <property type="protein sequence ID" value="MFE4105098.1"/>
    <property type="molecule type" value="Genomic_DNA"/>
</dbReference>
<proteinExistence type="predicted"/>
<name>A0ABW6IAB7_9CYAN</name>
<accession>A0ABW6IAB7</accession>
<keyword evidence="2" id="KW-1185">Reference proteome</keyword>
<dbReference type="Proteomes" id="UP001600165">
    <property type="component" value="Unassembled WGS sequence"/>
</dbReference>
<gene>
    <name evidence="1" type="ORF">ACFVKH_02335</name>
</gene>
<dbReference type="RefSeq" id="WP_377961089.1">
    <property type="nucleotide sequence ID" value="NZ_JBHZOL010000017.1"/>
</dbReference>
<comment type="caution">
    <text evidence="1">The sequence shown here is derived from an EMBL/GenBank/DDBJ whole genome shotgun (WGS) entry which is preliminary data.</text>
</comment>
<reference evidence="1 2" key="1">
    <citation type="submission" date="2024-10" db="EMBL/GenBank/DDBJ databases">
        <authorList>
            <person name="Ratan Roy A."/>
            <person name="Morales Sandoval P.H."/>
            <person name="De Los Santos Villalobos S."/>
            <person name="Chakraborty S."/>
            <person name="Mukherjee J."/>
        </authorList>
    </citation>
    <scope>NUCLEOTIDE SEQUENCE [LARGE SCALE GENOMIC DNA]</scope>
    <source>
        <strain evidence="1 2">S1</strain>
    </source>
</reference>
<protein>
    <submittedName>
        <fullName evidence="1">Uncharacterized protein</fullName>
    </submittedName>
</protein>
<sequence length="48" mass="5597">MSFYWNGRQILRIEDGTVVLERSVRRSSGLLTVHFNDEPTPVYFLPIS</sequence>
<evidence type="ECO:0000313" key="2">
    <source>
        <dbReference type="Proteomes" id="UP001600165"/>
    </source>
</evidence>